<organism evidence="2 3">
    <name type="scientific">Gopherus evgoodei</name>
    <name type="common">Goodes thornscrub tortoise</name>
    <dbReference type="NCBI Taxonomy" id="1825980"/>
    <lineage>
        <taxon>Eukaryota</taxon>
        <taxon>Metazoa</taxon>
        <taxon>Chordata</taxon>
        <taxon>Craniata</taxon>
        <taxon>Vertebrata</taxon>
        <taxon>Euteleostomi</taxon>
        <taxon>Archelosauria</taxon>
        <taxon>Testudinata</taxon>
        <taxon>Testudines</taxon>
        <taxon>Cryptodira</taxon>
        <taxon>Durocryptodira</taxon>
        <taxon>Testudinoidea</taxon>
        <taxon>Testudinidae</taxon>
        <taxon>Gopherus</taxon>
    </lineage>
</organism>
<keyword evidence="1" id="KW-0812">Transmembrane</keyword>
<keyword evidence="3" id="KW-1185">Reference proteome</keyword>
<dbReference type="AlphaFoldDB" id="A0A8C4VGI0"/>
<sequence>HRSRTVWTGDGGCWFLALALGVSFLKCLLIPTYFCWFGLQIASPLSIRAAGGAGHRVT</sequence>
<evidence type="ECO:0000256" key="1">
    <source>
        <dbReference type="SAM" id="Phobius"/>
    </source>
</evidence>
<evidence type="ECO:0000313" key="3">
    <source>
        <dbReference type="Proteomes" id="UP000694390"/>
    </source>
</evidence>
<accession>A0A8C4VGI0</accession>
<proteinExistence type="predicted"/>
<reference evidence="2" key="2">
    <citation type="submission" date="2025-09" db="UniProtKB">
        <authorList>
            <consortium name="Ensembl"/>
        </authorList>
    </citation>
    <scope>IDENTIFICATION</scope>
</reference>
<dbReference type="Proteomes" id="UP000694390">
    <property type="component" value="Unassembled WGS sequence"/>
</dbReference>
<dbReference type="Ensembl" id="ENSGEVT00005002235.1">
    <property type="protein sequence ID" value="ENSGEVP00005002127.1"/>
    <property type="gene ID" value="ENSGEVG00005001605.1"/>
</dbReference>
<keyword evidence="1" id="KW-1133">Transmembrane helix</keyword>
<keyword evidence="1" id="KW-0472">Membrane</keyword>
<name>A0A8C4VGI0_9SAUR</name>
<feature type="transmembrane region" description="Helical" evidence="1">
    <location>
        <begin position="14"/>
        <end position="39"/>
    </location>
</feature>
<reference evidence="2" key="1">
    <citation type="submission" date="2025-08" db="UniProtKB">
        <authorList>
            <consortium name="Ensembl"/>
        </authorList>
    </citation>
    <scope>IDENTIFICATION</scope>
</reference>
<protein>
    <submittedName>
        <fullName evidence="2">Uncharacterized protein</fullName>
    </submittedName>
</protein>
<evidence type="ECO:0000313" key="2">
    <source>
        <dbReference type="Ensembl" id="ENSGEVP00005002127.1"/>
    </source>
</evidence>